<dbReference type="InterPro" id="IPR013324">
    <property type="entry name" value="RNA_pol_sigma_r3/r4-like"/>
</dbReference>
<dbReference type="InterPro" id="IPR007627">
    <property type="entry name" value="RNA_pol_sigma70_r2"/>
</dbReference>
<dbReference type="InterPro" id="IPR036388">
    <property type="entry name" value="WH-like_DNA-bd_sf"/>
</dbReference>
<dbReference type="Pfam" id="PF04542">
    <property type="entry name" value="Sigma70_r2"/>
    <property type="match status" value="1"/>
</dbReference>
<dbReference type="AlphaFoldDB" id="X5DQL9"/>
<comment type="subunit">
    <text evidence="2">Interacts transiently with the RNA polymerase catalytic core formed by RpoA, RpoB, RpoC and RpoZ (2 alpha, 1 beta, 1 beta' and 1 omega subunit) to form the RNA polymerase holoenzyme that can initiate transcription.</text>
</comment>
<dbReference type="InterPro" id="IPR032710">
    <property type="entry name" value="NTF2-like_dom_sf"/>
</dbReference>
<dbReference type="SUPFAM" id="SSF54427">
    <property type="entry name" value="NTF2-like"/>
    <property type="match status" value="1"/>
</dbReference>
<reference evidence="9 10" key="1">
    <citation type="journal article" date="2015" name="Int. J. Syst. Evol. Microbiol.">
        <title>Revisiting Corynebacterium glyciniphilum (ex Kubota et al., 1972) sp. nov., nom. rev., isolated from putrefied banana.</title>
        <authorList>
            <person name="Al-Dilaimi A."/>
            <person name="Bednarz H."/>
            <person name="Lomker A."/>
            <person name="Niehaus K."/>
            <person name="Kalinowski J."/>
            <person name="Ruckert C."/>
        </authorList>
    </citation>
    <scope>NUCLEOTIDE SEQUENCE [LARGE SCALE GENOMIC DNA]</scope>
    <source>
        <strain evidence="9">AJ 3170</strain>
    </source>
</reference>
<keyword evidence="6" id="KW-0804">Transcription</keyword>
<dbReference type="InterPro" id="IPR014284">
    <property type="entry name" value="RNA_pol_sigma-70_dom"/>
</dbReference>
<keyword evidence="10" id="KW-1185">Reference proteome</keyword>
<evidence type="ECO:0000256" key="5">
    <source>
        <dbReference type="ARBA" id="ARBA00023125"/>
    </source>
</evidence>
<evidence type="ECO:0000259" key="7">
    <source>
        <dbReference type="Pfam" id="PF04542"/>
    </source>
</evidence>
<evidence type="ECO:0000313" key="9">
    <source>
        <dbReference type="EMBL" id="AHW63579.1"/>
    </source>
</evidence>
<sequence>MREETMNTENPDTDRGVLLGLSYRLLGSLTDAEDAVQETYVRWYRMSARQRQEVRSPRAWLIKTAGRIGLDMLTSARARRETYVGEWLPEPVPGDVPWNGMSGHAGGEDPAVQLVQAESVSMALMVVLETMTPAERVVFILHDVFGFTFPEVAEVVDRSPAACRQLATSARRRVRRERVRSPGTANAEEHSRIVRSFRRAWSSGDVAGLVQILDPAVTAVTDGGGVVSASTAPLRGAQDAAQFFVGALTRQPGLVIVEDQVNGQPGLVASHEGRVVAVVSLLVDGGRVVEAWAVRNPEKLVAWNQRK</sequence>
<dbReference type="Gene3D" id="3.10.450.50">
    <property type="match status" value="1"/>
</dbReference>
<evidence type="ECO:0000256" key="3">
    <source>
        <dbReference type="ARBA" id="ARBA00023015"/>
    </source>
</evidence>
<dbReference type="Proteomes" id="UP000023703">
    <property type="component" value="Chromosome"/>
</dbReference>
<comment type="similarity">
    <text evidence="1">Belongs to the sigma-70 factor family. ECF subfamily.</text>
</comment>
<dbReference type="GO" id="GO:0006352">
    <property type="term" value="P:DNA-templated transcription initiation"/>
    <property type="evidence" value="ECO:0007669"/>
    <property type="project" value="InterPro"/>
</dbReference>
<dbReference type="GO" id="GO:0016987">
    <property type="term" value="F:sigma factor activity"/>
    <property type="evidence" value="ECO:0007669"/>
    <property type="project" value="UniProtKB-KW"/>
</dbReference>
<protein>
    <submittedName>
        <fullName evidence="9">Putative RNA polymerase sigma-24 subunit, ECF subfamily protein</fullName>
    </submittedName>
</protein>
<dbReference type="KEGG" id="cgy:CGLY_05655"/>
<dbReference type="EMBL" id="CP006842">
    <property type="protein sequence ID" value="AHW63579.1"/>
    <property type="molecule type" value="Genomic_DNA"/>
</dbReference>
<keyword evidence="4" id="KW-0731">Sigma factor</keyword>
<dbReference type="PANTHER" id="PTHR30173:SF43">
    <property type="entry name" value="ECF RNA POLYMERASE SIGMA FACTOR SIGI-RELATED"/>
    <property type="match status" value="1"/>
</dbReference>
<keyword evidence="5" id="KW-0238">DNA-binding</keyword>
<dbReference type="InterPro" id="IPR052704">
    <property type="entry name" value="ECF_Sigma-70_Domain"/>
</dbReference>
<keyword evidence="3" id="KW-0805">Transcription regulation</keyword>
<evidence type="ECO:0000256" key="6">
    <source>
        <dbReference type="ARBA" id="ARBA00023163"/>
    </source>
</evidence>
<dbReference type="PANTHER" id="PTHR30173">
    <property type="entry name" value="SIGMA 19 FACTOR"/>
    <property type="match status" value="1"/>
</dbReference>
<dbReference type="eggNOG" id="COG1595">
    <property type="taxonomic scope" value="Bacteria"/>
</dbReference>
<evidence type="ECO:0000256" key="4">
    <source>
        <dbReference type="ARBA" id="ARBA00023082"/>
    </source>
</evidence>
<feature type="domain" description="RNA polymerase sigma factor 70 region 4 type 2" evidence="8">
    <location>
        <begin position="122"/>
        <end position="173"/>
    </location>
</feature>
<dbReference type="HOGENOM" id="CLU_047691_22_1_11"/>
<dbReference type="InterPro" id="IPR013249">
    <property type="entry name" value="RNA_pol_sigma70_r4_t2"/>
</dbReference>
<dbReference type="NCBIfam" id="TIGR02937">
    <property type="entry name" value="sigma70-ECF"/>
    <property type="match status" value="1"/>
</dbReference>
<evidence type="ECO:0000259" key="8">
    <source>
        <dbReference type="Pfam" id="PF08281"/>
    </source>
</evidence>
<evidence type="ECO:0000256" key="1">
    <source>
        <dbReference type="ARBA" id="ARBA00010641"/>
    </source>
</evidence>
<dbReference type="SUPFAM" id="SSF88946">
    <property type="entry name" value="Sigma2 domain of RNA polymerase sigma factors"/>
    <property type="match status" value="1"/>
</dbReference>
<dbReference type="GO" id="GO:0003677">
    <property type="term" value="F:DNA binding"/>
    <property type="evidence" value="ECO:0007669"/>
    <property type="project" value="UniProtKB-KW"/>
</dbReference>
<feature type="domain" description="RNA polymerase sigma-70 region 2" evidence="7">
    <location>
        <begin position="17"/>
        <end position="77"/>
    </location>
</feature>
<dbReference type="Pfam" id="PF08281">
    <property type="entry name" value="Sigma70_r4_2"/>
    <property type="match status" value="1"/>
</dbReference>
<organism evidence="9 10">
    <name type="scientific">Corynebacterium glyciniphilum AJ 3170</name>
    <dbReference type="NCBI Taxonomy" id="1404245"/>
    <lineage>
        <taxon>Bacteria</taxon>
        <taxon>Bacillati</taxon>
        <taxon>Actinomycetota</taxon>
        <taxon>Actinomycetes</taxon>
        <taxon>Mycobacteriales</taxon>
        <taxon>Corynebacteriaceae</taxon>
        <taxon>Corynebacterium</taxon>
    </lineage>
</organism>
<evidence type="ECO:0000256" key="2">
    <source>
        <dbReference type="ARBA" id="ARBA00011344"/>
    </source>
</evidence>
<dbReference type="Gene3D" id="1.10.10.10">
    <property type="entry name" value="Winged helix-like DNA-binding domain superfamily/Winged helix DNA-binding domain"/>
    <property type="match status" value="1"/>
</dbReference>
<name>X5DQL9_9CORY</name>
<gene>
    <name evidence="9" type="ORF">CGLY_05655</name>
</gene>
<dbReference type="InterPro" id="IPR013325">
    <property type="entry name" value="RNA_pol_sigma_r2"/>
</dbReference>
<dbReference type="SUPFAM" id="SSF88659">
    <property type="entry name" value="Sigma3 and sigma4 domains of RNA polymerase sigma factors"/>
    <property type="match status" value="1"/>
</dbReference>
<evidence type="ECO:0000313" key="10">
    <source>
        <dbReference type="Proteomes" id="UP000023703"/>
    </source>
</evidence>
<accession>X5DQL9</accession>
<proteinExistence type="inferred from homology"/>
<dbReference type="STRING" id="1404245.CGLY_05655"/>
<dbReference type="NCBIfam" id="NF007214">
    <property type="entry name" value="PRK09636.1"/>
    <property type="match status" value="1"/>
</dbReference>
<dbReference type="Gene3D" id="1.10.1740.10">
    <property type="match status" value="1"/>
</dbReference>